<dbReference type="PATRIC" id="fig|45065.4.peg.1254"/>
<reference evidence="1 2" key="1">
    <citation type="submission" date="2015-11" db="EMBL/GenBank/DDBJ databases">
        <title>Genomic analysis of 38 Legionella species identifies large and diverse effector repertoires.</title>
        <authorList>
            <person name="Burstein D."/>
            <person name="Amaro F."/>
            <person name="Zusman T."/>
            <person name="Lifshitz Z."/>
            <person name="Cohen O."/>
            <person name="Gilbert J.A."/>
            <person name="Pupko T."/>
            <person name="Shuman H.A."/>
            <person name="Segal G."/>
        </authorList>
    </citation>
    <scope>NUCLEOTIDE SEQUENCE [LARGE SCALE GENOMIC DNA]</scope>
    <source>
        <strain evidence="1 2">ATCC 49504</strain>
    </source>
</reference>
<accession>A0A0W0TWA2</accession>
<keyword evidence="2" id="KW-1185">Reference proteome</keyword>
<protein>
    <submittedName>
        <fullName evidence="1">Uncharacterized protein</fullName>
    </submittedName>
</protein>
<organism evidence="1 2">
    <name type="scientific">Legionella geestiana</name>
    <dbReference type="NCBI Taxonomy" id="45065"/>
    <lineage>
        <taxon>Bacteria</taxon>
        <taxon>Pseudomonadati</taxon>
        <taxon>Pseudomonadota</taxon>
        <taxon>Gammaproteobacteria</taxon>
        <taxon>Legionellales</taxon>
        <taxon>Legionellaceae</taxon>
        <taxon>Legionella</taxon>
    </lineage>
</organism>
<dbReference type="EMBL" id="LNYC01000044">
    <property type="protein sequence ID" value="KTC99675.1"/>
    <property type="molecule type" value="Genomic_DNA"/>
</dbReference>
<comment type="caution">
    <text evidence="1">The sequence shown here is derived from an EMBL/GenBank/DDBJ whole genome shotgun (WGS) entry which is preliminary data.</text>
</comment>
<dbReference type="Proteomes" id="UP000054785">
    <property type="component" value="Unassembled WGS sequence"/>
</dbReference>
<proteinExistence type="predicted"/>
<name>A0A0W0TWA2_9GAMM</name>
<dbReference type="AlphaFoldDB" id="A0A0W0TWA2"/>
<sequence length="77" mass="8616">MYPFFKKAIPVVAAGTFVHAVVEQYKKEAIKEAHPRAQVSHTLIGGSRPFFARSITLLEADEPEKPRNSGTWHPVTK</sequence>
<evidence type="ECO:0000313" key="2">
    <source>
        <dbReference type="Proteomes" id="UP000054785"/>
    </source>
</evidence>
<evidence type="ECO:0000313" key="1">
    <source>
        <dbReference type="EMBL" id="KTC99675.1"/>
    </source>
</evidence>
<gene>
    <name evidence="1" type="ORF">Lgee_1167</name>
</gene>
<dbReference type="RefSeq" id="WP_028387398.1">
    <property type="nucleotide sequence ID" value="NZ_CAAAHN010000007.1"/>
</dbReference>